<accession>A0ABP0K3P1</accession>
<evidence type="ECO:0000256" key="3">
    <source>
        <dbReference type="ARBA" id="ARBA00022527"/>
    </source>
</evidence>
<evidence type="ECO:0000256" key="14">
    <source>
        <dbReference type="SAM" id="MobiDB-lite"/>
    </source>
</evidence>
<dbReference type="Proteomes" id="UP001642464">
    <property type="component" value="Unassembled WGS sequence"/>
</dbReference>
<dbReference type="InterPro" id="IPR008271">
    <property type="entry name" value="Ser/Thr_kinase_AS"/>
</dbReference>
<keyword evidence="3" id="KW-0723">Serine/threonine-protein kinase</keyword>
<evidence type="ECO:0000256" key="6">
    <source>
        <dbReference type="ARBA" id="ARBA00022777"/>
    </source>
</evidence>
<evidence type="ECO:0000313" key="17">
    <source>
        <dbReference type="Proteomes" id="UP001642464"/>
    </source>
</evidence>
<evidence type="ECO:0000256" key="13">
    <source>
        <dbReference type="ARBA" id="ARBA00048367"/>
    </source>
</evidence>
<dbReference type="PROSITE" id="PS00108">
    <property type="entry name" value="PROTEIN_KINASE_ST"/>
    <property type="match status" value="1"/>
</dbReference>
<keyword evidence="5" id="KW-0547">Nucleotide-binding</keyword>
<dbReference type="InterPro" id="IPR050108">
    <property type="entry name" value="CDK"/>
</dbReference>
<evidence type="ECO:0000256" key="5">
    <source>
        <dbReference type="ARBA" id="ARBA00022741"/>
    </source>
</evidence>
<proteinExistence type="inferred from homology"/>
<name>A0ABP0K3P1_9DINO</name>
<evidence type="ECO:0000313" key="16">
    <source>
        <dbReference type="EMBL" id="CAK9021156.1"/>
    </source>
</evidence>
<evidence type="ECO:0000256" key="7">
    <source>
        <dbReference type="ARBA" id="ARBA00022840"/>
    </source>
</evidence>
<dbReference type="EMBL" id="CAXAMM010009713">
    <property type="protein sequence ID" value="CAK9021156.1"/>
    <property type="molecule type" value="Genomic_DNA"/>
</dbReference>
<evidence type="ECO:0000256" key="10">
    <source>
        <dbReference type="ARBA" id="ARBA00041902"/>
    </source>
</evidence>
<dbReference type="PROSITE" id="PS50011">
    <property type="entry name" value="PROTEIN_KINASE_DOM"/>
    <property type="match status" value="1"/>
</dbReference>
<comment type="subunit">
    <text evidence="8">May form a complex composed of at least the catalytic subunit CRK2 and a cyclin.</text>
</comment>
<sequence>MAFSWSQSDAEVTLKFDLDSSVGKEQLKVKIDAAHVLVPGTDGKSRPQVFQASSFSNRRVCSSSRDFAMEQHGENVTRRIAEGRFGTVFAACHRPTGQEVAIKKIRARKNLPGLDFDPWFKSAERERDVLETVKHCNIIELLEHHVEPDATMAILIYPYLAWDLATVLERKKPLNEGSVKVLLRMLLEGVAFLHEHGVMHRDLKPPNLLIDGSSGELKVADFGSARFLQGTSSRSFGEQLMTRDVCTRWYKSPEMLFGSVTYSLGVDLWAVGCTFAELLSSVALFPGGSDLEQLCLIFQALGTPDEADWPEVRELPDYSKVQFQHRAPDIPDLGDRSDAAKELVWAFMRLNPVQRISAPQALFHRFFLEGCPASRAEEVLEGLSDFGHHQLEANVGPISPVGLSEFGSDCSLLSIPGDLQPVEVETTACGLWDNADALEEPPLRRGCQTPPPPADGIHKFKAKR</sequence>
<reference evidence="16 17" key="1">
    <citation type="submission" date="2024-02" db="EMBL/GenBank/DDBJ databases">
        <authorList>
            <person name="Chen Y."/>
            <person name="Shah S."/>
            <person name="Dougan E. K."/>
            <person name="Thang M."/>
            <person name="Chan C."/>
        </authorList>
    </citation>
    <scope>NUCLEOTIDE SEQUENCE [LARGE SCALE GENOMIC DNA]</scope>
</reference>
<dbReference type="Gene3D" id="1.10.510.10">
    <property type="entry name" value="Transferase(Phosphotransferase) domain 1"/>
    <property type="match status" value="1"/>
</dbReference>
<feature type="region of interest" description="Disordered" evidence="14">
    <location>
        <begin position="441"/>
        <end position="464"/>
    </location>
</feature>
<keyword evidence="6 16" id="KW-0418">Kinase</keyword>
<dbReference type="PANTHER" id="PTHR24056:SF171">
    <property type="entry name" value="CYCLIN-DEPENDENT KINASE 20"/>
    <property type="match status" value="1"/>
</dbReference>
<comment type="catalytic activity">
    <reaction evidence="12">
        <text>L-threonyl-[protein] + ATP = O-phospho-L-threonyl-[protein] + ADP + H(+)</text>
        <dbReference type="Rhea" id="RHEA:46608"/>
        <dbReference type="Rhea" id="RHEA-COMP:11060"/>
        <dbReference type="Rhea" id="RHEA-COMP:11605"/>
        <dbReference type="ChEBI" id="CHEBI:15378"/>
        <dbReference type="ChEBI" id="CHEBI:30013"/>
        <dbReference type="ChEBI" id="CHEBI:30616"/>
        <dbReference type="ChEBI" id="CHEBI:61977"/>
        <dbReference type="ChEBI" id="CHEBI:456216"/>
        <dbReference type="EC" id="2.7.11.22"/>
    </reaction>
</comment>
<comment type="caution">
    <text evidence="16">The sequence shown here is derived from an EMBL/GenBank/DDBJ whole genome shotgun (WGS) entry which is preliminary data.</text>
</comment>
<dbReference type="InterPro" id="IPR000719">
    <property type="entry name" value="Prot_kinase_dom"/>
</dbReference>
<evidence type="ECO:0000256" key="9">
    <source>
        <dbReference type="ARBA" id="ARBA00039612"/>
    </source>
</evidence>
<dbReference type="SUPFAM" id="SSF56112">
    <property type="entry name" value="Protein kinase-like (PK-like)"/>
    <property type="match status" value="1"/>
</dbReference>
<dbReference type="Pfam" id="PF00069">
    <property type="entry name" value="Pkinase"/>
    <property type="match status" value="1"/>
</dbReference>
<keyword evidence="7" id="KW-0067">ATP-binding</keyword>
<evidence type="ECO:0000256" key="1">
    <source>
        <dbReference type="ARBA" id="ARBA00006485"/>
    </source>
</evidence>
<gene>
    <name evidence="16" type="ORF">SCF082_LOCUS15225</name>
</gene>
<keyword evidence="17" id="KW-1185">Reference proteome</keyword>
<keyword evidence="4" id="KW-0808">Transferase</keyword>
<comment type="catalytic activity">
    <reaction evidence="13">
        <text>L-seryl-[protein] + ATP = O-phospho-L-seryl-[protein] + ADP + H(+)</text>
        <dbReference type="Rhea" id="RHEA:17989"/>
        <dbReference type="Rhea" id="RHEA-COMP:9863"/>
        <dbReference type="Rhea" id="RHEA-COMP:11604"/>
        <dbReference type="ChEBI" id="CHEBI:15378"/>
        <dbReference type="ChEBI" id="CHEBI:29999"/>
        <dbReference type="ChEBI" id="CHEBI:30616"/>
        <dbReference type="ChEBI" id="CHEBI:83421"/>
        <dbReference type="ChEBI" id="CHEBI:456216"/>
        <dbReference type="EC" id="2.7.11.22"/>
    </reaction>
</comment>
<evidence type="ECO:0000256" key="8">
    <source>
        <dbReference type="ARBA" id="ARBA00038543"/>
    </source>
</evidence>
<dbReference type="PANTHER" id="PTHR24056">
    <property type="entry name" value="CELL DIVISION PROTEIN KINASE"/>
    <property type="match status" value="1"/>
</dbReference>
<comment type="similarity">
    <text evidence="1">Belongs to the protein kinase superfamily. CMGC Ser/Thr protein kinase family. CDC2/CDKX subfamily.</text>
</comment>
<protein>
    <recommendedName>
        <fullName evidence="9">Cyclin-dependent kinase 2 homolog</fullName>
        <ecNumber evidence="2">2.7.11.22</ecNumber>
    </recommendedName>
    <alternativeName>
        <fullName evidence="10">Cell division control protein 2 homolog</fullName>
    </alternativeName>
    <alternativeName>
        <fullName evidence="11">cdc2-related kinase 2</fullName>
    </alternativeName>
</protein>
<evidence type="ECO:0000259" key="15">
    <source>
        <dbReference type="PROSITE" id="PS50011"/>
    </source>
</evidence>
<dbReference type="InterPro" id="IPR011009">
    <property type="entry name" value="Kinase-like_dom_sf"/>
</dbReference>
<feature type="domain" description="Protein kinase" evidence="15">
    <location>
        <begin position="74"/>
        <end position="367"/>
    </location>
</feature>
<dbReference type="Gene3D" id="3.30.200.20">
    <property type="entry name" value="Phosphorylase Kinase, domain 1"/>
    <property type="match status" value="1"/>
</dbReference>
<dbReference type="SMART" id="SM00220">
    <property type="entry name" value="S_TKc"/>
    <property type="match status" value="1"/>
</dbReference>
<evidence type="ECO:0000256" key="11">
    <source>
        <dbReference type="ARBA" id="ARBA00042858"/>
    </source>
</evidence>
<evidence type="ECO:0000256" key="2">
    <source>
        <dbReference type="ARBA" id="ARBA00012425"/>
    </source>
</evidence>
<organism evidence="16 17">
    <name type="scientific">Durusdinium trenchii</name>
    <dbReference type="NCBI Taxonomy" id="1381693"/>
    <lineage>
        <taxon>Eukaryota</taxon>
        <taxon>Sar</taxon>
        <taxon>Alveolata</taxon>
        <taxon>Dinophyceae</taxon>
        <taxon>Suessiales</taxon>
        <taxon>Symbiodiniaceae</taxon>
        <taxon>Durusdinium</taxon>
    </lineage>
</organism>
<dbReference type="EC" id="2.7.11.22" evidence="2"/>
<dbReference type="GO" id="GO:0016301">
    <property type="term" value="F:kinase activity"/>
    <property type="evidence" value="ECO:0007669"/>
    <property type="project" value="UniProtKB-KW"/>
</dbReference>
<evidence type="ECO:0000256" key="4">
    <source>
        <dbReference type="ARBA" id="ARBA00022679"/>
    </source>
</evidence>
<evidence type="ECO:0000256" key="12">
    <source>
        <dbReference type="ARBA" id="ARBA00047811"/>
    </source>
</evidence>